<organism evidence="1 2">
    <name type="scientific">Rhododendron molle</name>
    <name type="common">Chinese azalea</name>
    <name type="synonym">Azalea mollis</name>
    <dbReference type="NCBI Taxonomy" id="49168"/>
    <lineage>
        <taxon>Eukaryota</taxon>
        <taxon>Viridiplantae</taxon>
        <taxon>Streptophyta</taxon>
        <taxon>Embryophyta</taxon>
        <taxon>Tracheophyta</taxon>
        <taxon>Spermatophyta</taxon>
        <taxon>Magnoliopsida</taxon>
        <taxon>eudicotyledons</taxon>
        <taxon>Gunneridae</taxon>
        <taxon>Pentapetalae</taxon>
        <taxon>asterids</taxon>
        <taxon>Ericales</taxon>
        <taxon>Ericaceae</taxon>
        <taxon>Ericoideae</taxon>
        <taxon>Rhodoreae</taxon>
        <taxon>Rhododendron</taxon>
    </lineage>
</organism>
<gene>
    <name evidence="1" type="ORF">RHMOL_Rhmol01G0382000</name>
</gene>
<dbReference type="EMBL" id="CM046388">
    <property type="protein sequence ID" value="KAI8574804.1"/>
    <property type="molecule type" value="Genomic_DNA"/>
</dbReference>
<comment type="caution">
    <text evidence="1">The sequence shown here is derived from an EMBL/GenBank/DDBJ whole genome shotgun (WGS) entry which is preliminary data.</text>
</comment>
<protein>
    <submittedName>
        <fullName evidence="1">Uncharacterized protein</fullName>
    </submittedName>
</protein>
<reference evidence="1" key="1">
    <citation type="submission" date="2022-02" db="EMBL/GenBank/DDBJ databases">
        <title>Plant Genome Project.</title>
        <authorList>
            <person name="Zhang R.-G."/>
        </authorList>
    </citation>
    <scope>NUCLEOTIDE SEQUENCE</scope>
    <source>
        <strain evidence="1">AT1</strain>
    </source>
</reference>
<keyword evidence="2" id="KW-1185">Reference proteome</keyword>
<name>A0ACC0QBG2_RHOML</name>
<dbReference type="Proteomes" id="UP001062846">
    <property type="component" value="Chromosome 1"/>
</dbReference>
<evidence type="ECO:0000313" key="2">
    <source>
        <dbReference type="Proteomes" id="UP001062846"/>
    </source>
</evidence>
<evidence type="ECO:0000313" key="1">
    <source>
        <dbReference type="EMBL" id="KAI8574804.1"/>
    </source>
</evidence>
<accession>A0ACC0QBG2</accession>
<sequence>MEGGGLTRYWKRRGYGRLYSSRRRRMNQVKLGKEGGGSGRRKRSWGIKIARKLRLILSPKKLLIRLRDAYVNLMLRLESSNTMMMNTGGFGNSSFDGGFGKGPLKEYDEKTILQMYKSLVMAQGLLAPWDPTTSIVTHAGNLP</sequence>
<proteinExistence type="predicted"/>